<dbReference type="EMBL" id="JARKIF010000011">
    <property type="protein sequence ID" value="KAJ7627242.1"/>
    <property type="molecule type" value="Genomic_DNA"/>
</dbReference>
<comment type="caution">
    <text evidence="9">The sequence shown here is derived from an EMBL/GenBank/DDBJ whole genome shotgun (WGS) entry which is preliminary data.</text>
</comment>
<evidence type="ECO:0000256" key="5">
    <source>
        <dbReference type="ARBA" id="ARBA00023002"/>
    </source>
</evidence>
<keyword evidence="3" id="KW-0349">Heme</keyword>
<accession>A0AAD7BQK2</accession>
<dbReference type="Proteomes" id="UP001221142">
    <property type="component" value="Unassembled WGS sequence"/>
</dbReference>
<evidence type="ECO:0000256" key="6">
    <source>
        <dbReference type="ARBA" id="ARBA00023004"/>
    </source>
</evidence>
<dbReference type="PANTHER" id="PTHR33577:SF16">
    <property type="entry name" value="HEME HALOPEROXIDASE FAMILY PROFILE DOMAIN-CONTAINING PROTEIN"/>
    <property type="match status" value="1"/>
</dbReference>
<evidence type="ECO:0000256" key="7">
    <source>
        <dbReference type="ARBA" id="ARBA00025795"/>
    </source>
</evidence>
<dbReference type="PANTHER" id="PTHR33577">
    <property type="entry name" value="STERIGMATOCYSTIN BIOSYNTHESIS PEROXIDASE STCC-RELATED"/>
    <property type="match status" value="1"/>
</dbReference>
<keyword evidence="4" id="KW-0479">Metal-binding</keyword>
<protein>
    <recommendedName>
        <fullName evidence="8">Heme haloperoxidase family profile domain-containing protein</fullName>
    </recommendedName>
</protein>
<proteinExistence type="inferred from homology"/>
<dbReference type="AlphaFoldDB" id="A0AAD7BQK2"/>
<feature type="domain" description="Heme haloperoxidase family profile" evidence="8">
    <location>
        <begin position="1"/>
        <end position="174"/>
    </location>
</feature>
<dbReference type="GO" id="GO:0046872">
    <property type="term" value="F:metal ion binding"/>
    <property type="evidence" value="ECO:0007669"/>
    <property type="project" value="UniProtKB-KW"/>
</dbReference>
<evidence type="ECO:0000256" key="1">
    <source>
        <dbReference type="ARBA" id="ARBA00001970"/>
    </source>
</evidence>
<reference evidence="9" key="1">
    <citation type="submission" date="2023-03" db="EMBL/GenBank/DDBJ databases">
        <title>Massive genome expansion in bonnet fungi (Mycena s.s.) driven by repeated elements and novel gene families across ecological guilds.</title>
        <authorList>
            <consortium name="Lawrence Berkeley National Laboratory"/>
            <person name="Harder C.B."/>
            <person name="Miyauchi S."/>
            <person name="Viragh M."/>
            <person name="Kuo A."/>
            <person name="Thoen E."/>
            <person name="Andreopoulos B."/>
            <person name="Lu D."/>
            <person name="Skrede I."/>
            <person name="Drula E."/>
            <person name="Henrissat B."/>
            <person name="Morin E."/>
            <person name="Kohler A."/>
            <person name="Barry K."/>
            <person name="LaButti K."/>
            <person name="Morin E."/>
            <person name="Salamov A."/>
            <person name="Lipzen A."/>
            <person name="Mereny Z."/>
            <person name="Hegedus B."/>
            <person name="Baldrian P."/>
            <person name="Stursova M."/>
            <person name="Weitz H."/>
            <person name="Taylor A."/>
            <person name="Grigoriev I.V."/>
            <person name="Nagy L.G."/>
            <person name="Martin F."/>
            <person name="Kauserud H."/>
        </authorList>
    </citation>
    <scope>NUCLEOTIDE SEQUENCE</scope>
    <source>
        <strain evidence="9">9284</strain>
    </source>
</reference>
<dbReference type="InterPro" id="IPR036851">
    <property type="entry name" value="Chloroperoxidase-like_sf"/>
</dbReference>
<dbReference type="InterPro" id="IPR000028">
    <property type="entry name" value="Chloroperoxidase"/>
</dbReference>
<comment type="cofactor">
    <cofactor evidence="1">
        <name>heme b</name>
        <dbReference type="ChEBI" id="CHEBI:60344"/>
    </cofactor>
</comment>
<dbReference type="Pfam" id="PF01328">
    <property type="entry name" value="Peroxidase_2"/>
    <property type="match status" value="1"/>
</dbReference>
<evidence type="ECO:0000256" key="4">
    <source>
        <dbReference type="ARBA" id="ARBA00022723"/>
    </source>
</evidence>
<comment type="similarity">
    <text evidence="7">Belongs to the chloroperoxidase family.</text>
</comment>
<dbReference type="GO" id="GO:0004601">
    <property type="term" value="F:peroxidase activity"/>
    <property type="evidence" value="ECO:0007669"/>
    <property type="project" value="UniProtKB-KW"/>
</dbReference>
<evidence type="ECO:0000313" key="10">
    <source>
        <dbReference type="Proteomes" id="UP001221142"/>
    </source>
</evidence>
<keyword evidence="5" id="KW-0560">Oxidoreductase</keyword>
<organism evidence="9 10">
    <name type="scientific">Roridomyces roridus</name>
    <dbReference type="NCBI Taxonomy" id="1738132"/>
    <lineage>
        <taxon>Eukaryota</taxon>
        <taxon>Fungi</taxon>
        <taxon>Dikarya</taxon>
        <taxon>Basidiomycota</taxon>
        <taxon>Agaricomycotina</taxon>
        <taxon>Agaricomycetes</taxon>
        <taxon>Agaricomycetidae</taxon>
        <taxon>Agaricales</taxon>
        <taxon>Marasmiineae</taxon>
        <taxon>Mycenaceae</taxon>
        <taxon>Roridomyces</taxon>
    </lineage>
</organism>
<evidence type="ECO:0000256" key="2">
    <source>
        <dbReference type="ARBA" id="ARBA00022559"/>
    </source>
</evidence>
<keyword evidence="6" id="KW-0408">Iron</keyword>
<evidence type="ECO:0000256" key="3">
    <source>
        <dbReference type="ARBA" id="ARBA00022617"/>
    </source>
</evidence>
<gene>
    <name evidence="9" type="ORF">FB45DRAFT_868475</name>
</gene>
<dbReference type="PROSITE" id="PS51405">
    <property type="entry name" value="HEME_HALOPEROXIDASE"/>
    <property type="match status" value="1"/>
</dbReference>
<evidence type="ECO:0000313" key="9">
    <source>
        <dbReference type="EMBL" id="KAJ7627242.1"/>
    </source>
</evidence>
<keyword evidence="10" id="KW-1185">Reference proteome</keyword>
<evidence type="ECO:0000259" key="8">
    <source>
        <dbReference type="PROSITE" id="PS51405"/>
    </source>
</evidence>
<name>A0AAD7BQK2_9AGAR</name>
<dbReference type="Gene3D" id="1.10.489.10">
    <property type="entry name" value="Chloroperoxidase-like"/>
    <property type="match status" value="1"/>
</dbReference>
<keyword evidence="2" id="KW-0575">Peroxidase</keyword>
<sequence>MRGNPFVNKISIGGVSPLVPPLPGGIGGNATGGISKHGGFEGDASMTRADAAIGDNKDFQSILYDLDLLPLGQFGDDGPEGPNTLFNVQTMSAIKQRNLQMNQMIDPEFHFTPIRVAGSFTEAAFILGIFANGTTNQSSLSTVGSFLRNQTFPSNWHRAAGPVSLGGLSGEIQAGVDPNIVVASHNDAQGNLVPDTPPPAPFDANPGCEFYFDLFANMPAGLANVTGVFKQNVDLLTSLVRASVAGAACNQTLVPFGPPDN</sequence>